<keyword evidence="15" id="KW-1185">Reference proteome</keyword>
<evidence type="ECO:0000256" key="6">
    <source>
        <dbReference type="ARBA" id="ARBA00023326"/>
    </source>
</evidence>
<dbReference type="GO" id="GO:0016787">
    <property type="term" value="F:hydrolase activity"/>
    <property type="evidence" value="ECO:0007669"/>
    <property type="project" value="UniProtKB-KW"/>
</dbReference>
<keyword evidence="4 8" id="KW-0119">Carbohydrate metabolism</keyword>
<dbReference type="PANTHER" id="PTHR39207:SF1">
    <property type="entry name" value="ALPHA-GLUCURONIDASE A"/>
    <property type="match status" value="1"/>
</dbReference>
<accession>A0ABZ0IW63</accession>
<dbReference type="InterPro" id="IPR011100">
    <property type="entry name" value="Glyco_hydro_67_cat"/>
</dbReference>
<proteinExistence type="inferred from homology"/>
<dbReference type="PANTHER" id="PTHR39207">
    <property type="entry name" value="ALPHA-GLUCURONIDASE A"/>
    <property type="match status" value="1"/>
</dbReference>
<feature type="domain" description="Glycosyl hydrolase family 67 catalytic" evidence="13">
    <location>
        <begin position="155"/>
        <end position="442"/>
    </location>
</feature>
<evidence type="ECO:0000256" key="9">
    <source>
        <dbReference type="SAM" id="MobiDB-lite"/>
    </source>
</evidence>
<evidence type="ECO:0000313" key="15">
    <source>
        <dbReference type="Proteomes" id="UP001302349"/>
    </source>
</evidence>
<dbReference type="InterPro" id="IPR005154">
    <property type="entry name" value="Glyco_hydro_67_aGlcAse_N"/>
</dbReference>
<dbReference type="Proteomes" id="UP001302349">
    <property type="component" value="Chromosome"/>
</dbReference>
<comment type="catalytic activity">
    <reaction evidence="8">
        <text>Hydrolysis of (1-&gt;2)-alpha-D-(4-O-methyl)glucuronosyl links in the main chain of hardwood xylans.</text>
        <dbReference type="EC" id="3.2.1.131"/>
    </reaction>
</comment>
<dbReference type="Pfam" id="PF07488">
    <property type="entry name" value="Glyco_hydro_67M"/>
    <property type="match status" value="1"/>
</dbReference>
<organism evidence="14 15">
    <name type="scientific">Imperialibacter roseus</name>
    <dbReference type="NCBI Taxonomy" id="1324217"/>
    <lineage>
        <taxon>Bacteria</taxon>
        <taxon>Pseudomonadati</taxon>
        <taxon>Bacteroidota</taxon>
        <taxon>Cytophagia</taxon>
        <taxon>Cytophagales</taxon>
        <taxon>Flammeovirgaceae</taxon>
        <taxon>Imperialibacter</taxon>
    </lineage>
</organism>
<feature type="chain" id="PRO_5047510546" description="Xylan alpha-1,2-glucuronidase" evidence="10">
    <location>
        <begin position="23"/>
        <end position="754"/>
    </location>
</feature>
<evidence type="ECO:0000256" key="4">
    <source>
        <dbReference type="ARBA" id="ARBA00023277"/>
    </source>
</evidence>
<dbReference type="RefSeq" id="WP_317491253.1">
    <property type="nucleotide sequence ID" value="NZ_CP136051.1"/>
</dbReference>
<comment type="subunit">
    <text evidence="8">Homodimer.</text>
</comment>
<dbReference type="Gene3D" id="3.20.20.80">
    <property type="entry name" value="Glycosidases"/>
    <property type="match status" value="1"/>
</dbReference>
<dbReference type="Pfam" id="PF03648">
    <property type="entry name" value="Glyco_hydro_67N"/>
    <property type="match status" value="1"/>
</dbReference>
<feature type="domain" description="Alpha glucuronidase N-terminal" evidence="11">
    <location>
        <begin position="28"/>
        <end position="149"/>
    </location>
</feature>
<protein>
    <recommendedName>
        <fullName evidence="8">Xylan alpha-1,2-glucuronidase</fullName>
        <ecNumber evidence="8">3.2.1.131</ecNumber>
    </recommendedName>
</protein>
<dbReference type="Gene3D" id="3.30.379.10">
    <property type="entry name" value="Chitobiase/beta-hexosaminidase domain 2-like"/>
    <property type="match status" value="1"/>
</dbReference>
<dbReference type="PIRSF" id="PIRSF029900">
    <property type="entry name" value="Alpha-glucuronds"/>
    <property type="match status" value="1"/>
</dbReference>
<reference evidence="14 15" key="1">
    <citation type="journal article" date="2023" name="Microbiol. Resour. Announc.">
        <title>Complete Genome Sequence of Imperialibacter roseus strain P4T.</title>
        <authorList>
            <person name="Tizabi D.R."/>
            <person name="Bachvaroff T."/>
            <person name="Hill R.T."/>
        </authorList>
    </citation>
    <scope>NUCLEOTIDE SEQUENCE [LARGE SCALE GENOMIC DNA]</scope>
    <source>
        <strain evidence="14 15">P4T</strain>
    </source>
</reference>
<dbReference type="InterPro" id="IPR011395">
    <property type="entry name" value="Glyco_hydro_67_aGlcAse"/>
</dbReference>
<evidence type="ECO:0000256" key="10">
    <source>
        <dbReference type="SAM" id="SignalP"/>
    </source>
</evidence>
<evidence type="ECO:0000256" key="7">
    <source>
        <dbReference type="PIRNR" id="PIRNR029900"/>
    </source>
</evidence>
<evidence type="ECO:0000256" key="3">
    <source>
        <dbReference type="ARBA" id="ARBA00022801"/>
    </source>
</evidence>
<evidence type="ECO:0000256" key="2">
    <source>
        <dbReference type="ARBA" id="ARBA00022651"/>
    </source>
</evidence>
<feature type="region of interest" description="Disordered" evidence="9">
    <location>
        <begin position="436"/>
        <end position="469"/>
    </location>
</feature>
<evidence type="ECO:0000256" key="5">
    <source>
        <dbReference type="ARBA" id="ARBA00023295"/>
    </source>
</evidence>
<evidence type="ECO:0000256" key="1">
    <source>
        <dbReference type="ARBA" id="ARBA00008833"/>
    </source>
</evidence>
<dbReference type="InterPro" id="IPR017853">
    <property type="entry name" value="GH"/>
</dbReference>
<dbReference type="EMBL" id="CP136051">
    <property type="protein sequence ID" value="WOK08618.1"/>
    <property type="molecule type" value="Genomic_DNA"/>
</dbReference>
<evidence type="ECO:0000313" key="14">
    <source>
        <dbReference type="EMBL" id="WOK08618.1"/>
    </source>
</evidence>
<dbReference type="InterPro" id="IPR011099">
    <property type="entry name" value="Glyco_hydro_67_C"/>
</dbReference>
<dbReference type="SUPFAM" id="SSF55545">
    <property type="entry name" value="beta-N-acetylhexosaminidase-like domain"/>
    <property type="match status" value="1"/>
</dbReference>
<dbReference type="InterPro" id="IPR029018">
    <property type="entry name" value="Hex-like_dom2"/>
</dbReference>
<keyword evidence="10" id="KW-0732">Signal</keyword>
<sequence length="754" mass="84780">MKLKKEIYLLLTFVLLSFAGQAEDGYDLWLRYKTIENQAVLDNYRAQISGYVVEGYSPTLEAIKTELNNGLSRLLDKPIAFGSPFGKTGWIIAGTPEGSSIVAGLNLTEELKSVGQEGYLISNRKVRGINALVIAANSEVGVLYGTFHLLRLIQTHQPLDNEFTITDSPKIQHRILNHWDNLDQTVERGYAGFSLWKWHLLPGYIDPRYVDYARACASIGINGTAITNVNAKAVVLTPMYLEKVKALADVFRPYGLKVYLTARFSAPIEIGGLETADPLDPKVRQWWKDKVTEIMTYVPDFGGFTVKANSEGQPGPQNYGRSHADGANMLADAVAPHGGIVMWRAFVYSNEQPVDRAKQAYDEFKPLDGTFRKNVMVQVKNGAIDFQPREPFHPLFGAMPKTPIMAEFQITQEYLGQATNLCYLAPLFKETLDADTYAKGPNPTPSQSLKAPDLRNPRPTDRPPVPASQVEPVRVATVAKVVDGTLDGQAISGIAGVTNIGNDRNWTGHPFHQANWFAFGRLAWNHELSSAHIANEWLKMTFTNDPTFVETMRGMMLTSRETVVNYSTPLGLHHIMGAGHHYGPGPWVSKMSRADWTSVYYHKADSAGIGFDRTATGSNALEQYAPLAAKVWADPKTCPDIDLLWFHHLPWDFKMKSGKTLWDEIALHYQQGVDEVRQMQQKWKEQEAIVDKERWDHVNMLLSIQEQEAVWWRNSCLLYFQTFSKRPLPKGVEKSDKTLEYYMDLKFPYAPGRG</sequence>
<keyword evidence="2 7" id="KW-0858">Xylan degradation</keyword>
<evidence type="ECO:0000259" key="13">
    <source>
        <dbReference type="Pfam" id="PF07488"/>
    </source>
</evidence>
<feature type="domain" description="Glycosyl hydrolase family 67 C-terminal" evidence="12">
    <location>
        <begin position="507"/>
        <end position="732"/>
    </location>
</feature>
<dbReference type="InterPro" id="IPR037054">
    <property type="entry name" value="A-glucoronidase_C_sf"/>
</dbReference>
<dbReference type="SUPFAM" id="SSF51445">
    <property type="entry name" value="(Trans)glycosidases"/>
    <property type="match status" value="2"/>
</dbReference>
<dbReference type="Gene3D" id="3.90.1330.10">
    <property type="entry name" value="Alpha-glucuronidase, C-terminal domain"/>
    <property type="match status" value="1"/>
</dbReference>
<dbReference type="Pfam" id="PF07477">
    <property type="entry name" value="Glyco_hydro_67C"/>
    <property type="match status" value="1"/>
</dbReference>
<feature type="signal peptide" evidence="10">
    <location>
        <begin position="1"/>
        <end position="22"/>
    </location>
</feature>
<keyword evidence="5 7" id="KW-0326">Glycosidase</keyword>
<comment type="similarity">
    <text evidence="1 7 8">Belongs to the glycosyl hydrolase 67 family.</text>
</comment>
<keyword evidence="3 7" id="KW-0378">Hydrolase</keyword>
<evidence type="ECO:0000256" key="8">
    <source>
        <dbReference type="RuleBase" id="RU361198"/>
    </source>
</evidence>
<feature type="compositionally biased region" description="Basic and acidic residues" evidence="9">
    <location>
        <begin position="452"/>
        <end position="461"/>
    </location>
</feature>
<name>A0ABZ0IW63_9BACT</name>
<dbReference type="EC" id="3.2.1.131" evidence="8"/>
<evidence type="ECO:0000259" key="12">
    <source>
        <dbReference type="Pfam" id="PF07477"/>
    </source>
</evidence>
<evidence type="ECO:0000259" key="11">
    <source>
        <dbReference type="Pfam" id="PF03648"/>
    </source>
</evidence>
<keyword evidence="6 8" id="KW-0624">Polysaccharide degradation</keyword>
<gene>
    <name evidence="14" type="ORF">RT717_08210</name>
</gene>